<evidence type="ECO:0000259" key="2">
    <source>
        <dbReference type="Pfam" id="PF04024"/>
    </source>
</evidence>
<feature type="transmembrane region" description="Helical" evidence="1">
    <location>
        <begin position="46"/>
        <end position="66"/>
    </location>
</feature>
<feature type="domain" description="Phage shock protein PspC N-terminal" evidence="2">
    <location>
        <begin position="15"/>
        <end position="59"/>
    </location>
</feature>
<keyword evidence="1" id="KW-1133">Transmembrane helix</keyword>
<dbReference type="Pfam" id="PF04024">
    <property type="entry name" value="PspC"/>
    <property type="match status" value="1"/>
</dbReference>
<name>A0A4Y8ZWX1_9SPHN</name>
<dbReference type="AlphaFoldDB" id="A0A4Y8ZWX1"/>
<keyword evidence="1" id="KW-0472">Membrane</keyword>
<dbReference type="OrthoDB" id="7581438at2"/>
<protein>
    <submittedName>
        <fullName evidence="3">PspC domain-containing protein</fullName>
    </submittedName>
</protein>
<keyword evidence="1" id="KW-0812">Transmembrane</keyword>
<keyword evidence="4" id="KW-1185">Reference proteome</keyword>
<sequence>MPASNPAVLFREDTMLGVCQALGDDFGFNPLYLRMAFAVPVLFSPLWTFAAYLGLGVLVAISRLLVPARPRSWTLRSAAAAATALVRRRPAKPEVVECSAEPERMPLAA</sequence>
<dbReference type="EMBL" id="SPDV01000010">
    <property type="protein sequence ID" value="TFI58986.1"/>
    <property type="molecule type" value="Genomic_DNA"/>
</dbReference>
<dbReference type="InterPro" id="IPR007168">
    <property type="entry name" value="Phageshock_PspC_N"/>
</dbReference>
<dbReference type="RefSeq" id="WP_135085098.1">
    <property type="nucleotide sequence ID" value="NZ_SPDV01000010.1"/>
</dbReference>
<reference evidence="3 4" key="1">
    <citation type="submission" date="2019-03" db="EMBL/GenBank/DDBJ databases">
        <title>Genome sequence of Sphingomonas sp. 17J27-24.</title>
        <authorList>
            <person name="Kim M."/>
            <person name="Maeng S."/>
            <person name="Sathiyaraj S."/>
        </authorList>
    </citation>
    <scope>NUCLEOTIDE SEQUENCE [LARGE SCALE GENOMIC DNA]</scope>
    <source>
        <strain evidence="3 4">17J27-24</strain>
    </source>
</reference>
<accession>A0A4Y8ZWX1</accession>
<proteinExistence type="predicted"/>
<gene>
    <name evidence="3" type="ORF">E2493_06950</name>
</gene>
<dbReference type="Proteomes" id="UP000298213">
    <property type="component" value="Unassembled WGS sequence"/>
</dbReference>
<evidence type="ECO:0000313" key="3">
    <source>
        <dbReference type="EMBL" id="TFI58986.1"/>
    </source>
</evidence>
<evidence type="ECO:0000313" key="4">
    <source>
        <dbReference type="Proteomes" id="UP000298213"/>
    </source>
</evidence>
<organism evidence="3 4">
    <name type="scientific">Sphingomonas parva</name>
    <dbReference type="NCBI Taxonomy" id="2555898"/>
    <lineage>
        <taxon>Bacteria</taxon>
        <taxon>Pseudomonadati</taxon>
        <taxon>Pseudomonadota</taxon>
        <taxon>Alphaproteobacteria</taxon>
        <taxon>Sphingomonadales</taxon>
        <taxon>Sphingomonadaceae</taxon>
        <taxon>Sphingomonas</taxon>
    </lineage>
</organism>
<comment type="caution">
    <text evidence="3">The sequence shown here is derived from an EMBL/GenBank/DDBJ whole genome shotgun (WGS) entry which is preliminary data.</text>
</comment>
<evidence type="ECO:0000256" key="1">
    <source>
        <dbReference type="SAM" id="Phobius"/>
    </source>
</evidence>